<proteinExistence type="predicted"/>
<keyword evidence="6 7" id="KW-0472">Membrane</keyword>
<dbReference type="AlphaFoldDB" id="A0A835AAS5"/>
<evidence type="ECO:0000256" key="7">
    <source>
        <dbReference type="SAM" id="Phobius"/>
    </source>
</evidence>
<evidence type="ECO:0000256" key="2">
    <source>
        <dbReference type="ARBA" id="ARBA00022448"/>
    </source>
</evidence>
<evidence type="ECO:0000259" key="8">
    <source>
        <dbReference type="Pfam" id="PF01490"/>
    </source>
</evidence>
<protein>
    <recommendedName>
        <fullName evidence="8">Amino acid transporter transmembrane domain-containing protein</fullName>
    </recommendedName>
</protein>
<evidence type="ECO:0000313" key="9">
    <source>
        <dbReference type="EMBL" id="KAF8658065.1"/>
    </source>
</evidence>
<dbReference type="EMBL" id="JACEFO010002484">
    <property type="protein sequence ID" value="KAF8658065.1"/>
    <property type="molecule type" value="Genomic_DNA"/>
</dbReference>
<accession>A0A835AAS5</accession>
<feature type="domain" description="Amino acid transporter transmembrane" evidence="8">
    <location>
        <begin position="19"/>
        <end position="131"/>
    </location>
</feature>
<evidence type="ECO:0000256" key="5">
    <source>
        <dbReference type="ARBA" id="ARBA00022989"/>
    </source>
</evidence>
<sequence>MERRTVVYDAESGDDHERQGTVWTATSHIVAAVVGSGVLALAWTVAQLGWVVGPLVLLGFSCVTYYTSALLADCYRYPDPVDGAVNREYIDAVRCYLGRKNVLLCGAAQYVNLWGTLVGYTITASASMMYFAAVRMLPPELGDSGKPLQRPAVPIGHELIVCECGTHDEQRTMHRLIECLPCHGVFTRPMSNRTTNSKMLCFLRPTPAVKRVNCFHRSGGLSAASDCNPSGSTYMLVFGLFQLLLSQLPSLHNIAWLSVVAVATSFGYSFISLGLCAAKWASHHGEVRGTLAGAAVDAPKEKAFNVLLALGNIAFSYTFADVLIEIQDTLRSPPAENKTMKRASFYGLGMTTVFYLLLGCTGYAAFGNDAPGNILTGYAFYEPFWLVDIANICVIVHLIGAYQNDGDVRKLMLDQNLMLLSAKMNCVQVFAQPIFARLESCVACRWPDAKFINATYYVRVPCLRSSTPSSPPATVAVAPLKLVLRTILIMFTTLVAMLLPFFNAVLGLIGALGFWPLSVYFPVSMHVARLKIRRGELRWWMLQAMSFVCLLISVAASIGSVQDIVHNLKAAAPFKTSG</sequence>
<feature type="transmembrane region" description="Helical" evidence="7">
    <location>
        <begin position="345"/>
        <end position="364"/>
    </location>
</feature>
<evidence type="ECO:0000313" key="10">
    <source>
        <dbReference type="Proteomes" id="UP000636709"/>
    </source>
</evidence>
<evidence type="ECO:0000256" key="6">
    <source>
        <dbReference type="ARBA" id="ARBA00023136"/>
    </source>
</evidence>
<evidence type="ECO:0000256" key="1">
    <source>
        <dbReference type="ARBA" id="ARBA00004370"/>
    </source>
</evidence>
<keyword evidence="10" id="KW-1185">Reference proteome</keyword>
<feature type="transmembrane region" description="Helical" evidence="7">
    <location>
        <begin position="384"/>
        <end position="402"/>
    </location>
</feature>
<evidence type="ECO:0000256" key="4">
    <source>
        <dbReference type="ARBA" id="ARBA00022970"/>
    </source>
</evidence>
<feature type="domain" description="Amino acid transporter transmembrane" evidence="8">
    <location>
        <begin position="416"/>
        <end position="562"/>
    </location>
</feature>
<dbReference type="GO" id="GO:0016020">
    <property type="term" value="C:membrane"/>
    <property type="evidence" value="ECO:0007669"/>
    <property type="project" value="UniProtKB-SubCell"/>
</dbReference>
<keyword evidence="4" id="KW-0029">Amino-acid transport</keyword>
<feature type="transmembrane region" description="Helical" evidence="7">
    <location>
        <begin position="540"/>
        <end position="559"/>
    </location>
</feature>
<feature type="transmembrane region" description="Helical" evidence="7">
    <location>
        <begin position="48"/>
        <end position="67"/>
    </location>
</feature>
<name>A0A835AAS5_9POAL</name>
<dbReference type="PANTHER" id="PTHR48017">
    <property type="entry name" value="OS05G0424000 PROTEIN-RELATED"/>
    <property type="match status" value="1"/>
</dbReference>
<evidence type="ECO:0000256" key="3">
    <source>
        <dbReference type="ARBA" id="ARBA00022692"/>
    </source>
</evidence>
<dbReference type="Proteomes" id="UP000636709">
    <property type="component" value="Unassembled WGS sequence"/>
</dbReference>
<feature type="transmembrane region" description="Helical" evidence="7">
    <location>
        <begin position="21"/>
        <end position="42"/>
    </location>
</feature>
<reference evidence="9" key="1">
    <citation type="submission" date="2020-07" db="EMBL/GenBank/DDBJ databases">
        <title>Genome sequence and genetic diversity analysis of an under-domesticated orphan crop, white fonio (Digitaria exilis).</title>
        <authorList>
            <person name="Bennetzen J.L."/>
            <person name="Chen S."/>
            <person name="Ma X."/>
            <person name="Wang X."/>
            <person name="Yssel A.E.J."/>
            <person name="Chaluvadi S.R."/>
            <person name="Johnson M."/>
            <person name="Gangashetty P."/>
            <person name="Hamidou F."/>
            <person name="Sanogo M.D."/>
            <person name="Zwaenepoel A."/>
            <person name="Wallace J."/>
            <person name="Van De Peer Y."/>
            <person name="Van Deynze A."/>
        </authorList>
    </citation>
    <scope>NUCLEOTIDE SEQUENCE</scope>
    <source>
        <tissue evidence="9">Leaves</tissue>
    </source>
</reference>
<keyword evidence="3 7" id="KW-0812">Transmembrane</keyword>
<organism evidence="9 10">
    <name type="scientific">Digitaria exilis</name>
    <dbReference type="NCBI Taxonomy" id="1010633"/>
    <lineage>
        <taxon>Eukaryota</taxon>
        <taxon>Viridiplantae</taxon>
        <taxon>Streptophyta</taxon>
        <taxon>Embryophyta</taxon>
        <taxon>Tracheophyta</taxon>
        <taxon>Spermatophyta</taxon>
        <taxon>Magnoliopsida</taxon>
        <taxon>Liliopsida</taxon>
        <taxon>Poales</taxon>
        <taxon>Poaceae</taxon>
        <taxon>PACMAD clade</taxon>
        <taxon>Panicoideae</taxon>
        <taxon>Panicodae</taxon>
        <taxon>Paniceae</taxon>
        <taxon>Anthephorinae</taxon>
        <taxon>Digitaria</taxon>
    </lineage>
</organism>
<feature type="transmembrane region" description="Helical" evidence="7">
    <location>
        <begin position="254"/>
        <end position="282"/>
    </location>
</feature>
<comment type="caution">
    <text evidence="9">The sequence shown here is derived from an EMBL/GenBank/DDBJ whole genome shotgun (WGS) entry which is preliminary data.</text>
</comment>
<dbReference type="Pfam" id="PF01490">
    <property type="entry name" value="Aa_trans"/>
    <property type="match status" value="3"/>
</dbReference>
<feature type="domain" description="Amino acid transporter transmembrane" evidence="8">
    <location>
        <begin position="211"/>
        <end position="403"/>
    </location>
</feature>
<keyword evidence="5 7" id="KW-1133">Transmembrane helix</keyword>
<keyword evidence="2" id="KW-0813">Transport</keyword>
<dbReference type="OrthoDB" id="40134at2759"/>
<comment type="subcellular location">
    <subcellularLocation>
        <location evidence="1">Membrane</location>
    </subcellularLocation>
</comment>
<dbReference type="GO" id="GO:0006865">
    <property type="term" value="P:amino acid transport"/>
    <property type="evidence" value="ECO:0007669"/>
    <property type="project" value="UniProtKB-KW"/>
</dbReference>
<dbReference type="InterPro" id="IPR013057">
    <property type="entry name" value="AA_transpt_TM"/>
</dbReference>
<gene>
    <name evidence="9" type="ORF">HU200_059530</name>
</gene>